<feature type="non-terminal residue" evidence="6">
    <location>
        <position position="207"/>
    </location>
</feature>
<dbReference type="InterPro" id="IPR036093">
    <property type="entry name" value="NAC_dom_sf"/>
</dbReference>
<dbReference type="OrthoDB" id="1922833at2759"/>
<keyword evidence="2" id="KW-0238">DNA-binding</keyword>
<dbReference type="PANTHER" id="PTHR31744">
    <property type="entry name" value="PROTEIN CUP-SHAPED COTYLEDON 2-RELATED"/>
    <property type="match status" value="1"/>
</dbReference>
<dbReference type="Proteomes" id="UP000325081">
    <property type="component" value="Unassembled WGS sequence"/>
</dbReference>
<organism evidence="6 7">
    <name type="scientific">Striga asiatica</name>
    <name type="common">Asiatic witchweed</name>
    <name type="synonym">Buchnera asiatica</name>
    <dbReference type="NCBI Taxonomy" id="4170"/>
    <lineage>
        <taxon>Eukaryota</taxon>
        <taxon>Viridiplantae</taxon>
        <taxon>Streptophyta</taxon>
        <taxon>Embryophyta</taxon>
        <taxon>Tracheophyta</taxon>
        <taxon>Spermatophyta</taxon>
        <taxon>Magnoliopsida</taxon>
        <taxon>eudicotyledons</taxon>
        <taxon>Gunneridae</taxon>
        <taxon>Pentapetalae</taxon>
        <taxon>asterids</taxon>
        <taxon>lamiids</taxon>
        <taxon>Lamiales</taxon>
        <taxon>Orobanchaceae</taxon>
        <taxon>Buchnereae</taxon>
        <taxon>Striga</taxon>
    </lineage>
</organism>
<comment type="caution">
    <text evidence="6">The sequence shown here is derived from an EMBL/GenBank/DDBJ whole genome shotgun (WGS) entry which is preliminary data.</text>
</comment>
<evidence type="ECO:0000313" key="7">
    <source>
        <dbReference type="Proteomes" id="UP000325081"/>
    </source>
</evidence>
<gene>
    <name evidence="6" type="ORF">STAS_24472</name>
</gene>
<dbReference type="InterPro" id="IPR003441">
    <property type="entry name" value="NAC-dom"/>
</dbReference>
<evidence type="ECO:0000256" key="4">
    <source>
        <dbReference type="ARBA" id="ARBA00023242"/>
    </source>
</evidence>
<dbReference type="Gene3D" id="2.170.150.80">
    <property type="entry name" value="NAC domain"/>
    <property type="match status" value="1"/>
</dbReference>
<protein>
    <submittedName>
        <fullName evidence="6">NAC domain-containing protein</fullName>
    </submittedName>
</protein>
<reference evidence="7" key="1">
    <citation type="journal article" date="2019" name="Curr. Biol.">
        <title>Genome Sequence of Striga asiatica Provides Insight into the Evolution of Plant Parasitism.</title>
        <authorList>
            <person name="Yoshida S."/>
            <person name="Kim S."/>
            <person name="Wafula E.K."/>
            <person name="Tanskanen J."/>
            <person name="Kim Y.M."/>
            <person name="Honaas L."/>
            <person name="Yang Z."/>
            <person name="Spallek T."/>
            <person name="Conn C.E."/>
            <person name="Ichihashi Y."/>
            <person name="Cheong K."/>
            <person name="Cui S."/>
            <person name="Der J.P."/>
            <person name="Gundlach H."/>
            <person name="Jiao Y."/>
            <person name="Hori C."/>
            <person name="Ishida J.K."/>
            <person name="Kasahara H."/>
            <person name="Kiba T."/>
            <person name="Kim M.S."/>
            <person name="Koo N."/>
            <person name="Laohavisit A."/>
            <person name="Lee Y.H."/>
            <person name="Lumba S."/>
            <person name="McCourt P."/>
            <person name="Mortimer J.C."/>
            <person name="Mutuku J.M."/>
            <person name="Nomura T."/>
            <person name="Sasaki-Sekimoto Y."/>
            <person name="Seto Y."/>
            <person name="Wang Y."/>
            <person name="Wakatake T."/>
            <person name="Sakakibara H."/>
            <person name="Demura T."/>
            <person name="Yamaguchi S."/>
            <person name="Yoneyama K."/>
            <person name="Manabe R.I."/>
            <person name="Nelson D.C."/>
            <person name="Schulman A.H."/>
            <person name="Timko M.P."/>
            <person name="dePamphilis C.W."/>
            <person name="Choi D."/>
            <person name="Shirasu K."/>
        </authorList>
    </citation>
    <scope>NUCLEOTIDE SEQUENCE [LARGE SCALE GENOMIC DNA]</scope>
    <source>
        <strain evidence="7">cv. UVA1</strain>
    </source>
</reference>
<evidence type="ECO:0000259" key="5">
    <source>
        <dbReference type="PROSITE" id="PS51005"/>
    </source>
</evidence>
<sequence length="207" mass="23265">MRKTLVFYKGRAPNGRKTDWIMHEYRLQTSGVGPSQEEGWVVCRAFKKPSPSHKQGFEAWNNAYYIRNNADAYKHPSYPSTPNLLPNCDPALDQAANFKSTPLFSGATKSLQGPFESQMVELPKLDSPSFTTNDSSFEHSVMADEEIENETGSFGNQFYDDWRSFDKMIAPQVVGSSSPYIYPNAPLVSNGDVMDAHSHFSNVLECF</sequence>
<proteinExistence type="predicted"/>
<keyword evidence="1" id="KW-0805">Transcription regulation</keyword>
<dbReference type="EMBL" id="BKCP01007863">
    <property type="protein sequence ID" value="GER47368.1"/>
    <property type="molecule type" value="Genomic_DNA"/>
</dbReference>
<accession>A0A5A7QR64</accession>
<keyword evidence="3" id="KW-0804">Transcription</keyword>
<dbReference type="GO" id="GO:0003677">
    <property type="term" value="F:DNA binding"/>
    <property type="evidence" value="ECO:0007669"/>
    <property type="project" value="UniProtKB-KW"/>
</dbReference>
<keyword evidence="7" id="KW-1185">Reference proteome</keyword>
<dbReference type="GO" id="GO:0006355">
    <property type="term" value="P:regulation of DNA-templated transcription"/>
    <property type="evidence" value="ECO:0007669"/>
    <property type="project" value="InterPro"/>
</dbReference>
<keyword evidence="4" id="KW-0539">Nucleus</keyword>
<dbReference type="PANTHER" id="PTHR31744:SF221">
    <property type="entry name" value="NAC DOMAIN-CONTAINING PROTEIN 43-LIKE"/>
    <property type="match status" value="1"/>
</dbReference>
<evidence type="ECO:0000256" key="1">
    <source>
        <dbReference type="ARBA" id="ARBA00023015"/>
    </source>
</evidence>
<feature type="domain" description="NAC" evidence="5">
    <location>
        <begin position="1"/>
        <end position="48"/>
    </location>
</feature>
<evidence type="ECO:0000256" key="3">
    <source>
        <dbReference type="ARBA" id="ARBA00023163"/>
    </source>
</evidence>
<evidence type="ECO:0000313" key="6">
    <source>
        <dbReference type="EMBL" id="GER47368.1"/>
    </source>
</evidence>
<dbReference type="PROSITE" id="PS51005">
    <property type="entry name" value="NAC"/>
    <property type="match status" value="1"/>
</dbReference>
<dbReference type="Pfam" id="PF02365">
    <property type="entry name" value="NAM"/>
    <property type="match status" value="1"/>
</dbReference>
<name>A0A5A7QR64_STRAF</name>
<dbReference type="SUPFAM" id="SSF101941">
    <property type="entry name" value="NAC domain"/>
    <property type="match status" value="1"/>
</dbReference>
<evidence type="ECO:0000256" key="2">
    <source>
        <dbReference type="ARBA" id="ARBA00023125"/>
    </source>
</evidence>
<dbReference type="AlphaFoldDB" id="A0A5A7QR64"/>